<keyword evidence="3" id="KW-0547">Nucleotide-binding</keyword>
<evidence type="ECO:0000313" key="3">
    <source>
        <dbReference type="EMBL" id="MQS97017.1"/>
    </source>
</evidence>
<evidence type="ECO:0000259" key="1">
    <source>
        <dbReference type="PROSITE" id="PS51192"/>
    </source>
</evidence>
<dbReference type="GO" id="GO:0016787">
    <property type="term" value="F:hydrolase activity"/>
    <property type="evidence" value="ECO:0007669"/>
    <property type="project" value="InterPro"/>
</dbReference>
<dbReference type="InterPro" id="IPR001650">
    <property type="entry name" value="Helicase_C-like"/>
</dbReference>
<reference evidence="3 4" key="1">
    <citation type="journal article" date="2019" name="Syst. Appl. Microbiol.">
        <title>Polyphasic characterization of two novel Lactobacillus spp. isolated from blown salami packages: Description of Lactobacillus halodurans sp. nov. and Lactobacillus salsicarnum sp. nov.</title>
        <authorList>
            <person name="Schuster J.A."/>
            <person name="Klingl A."/>
            <person name="Vogel R.F."/>
            <person name="Ehrmann M.A."/>
        </authorList>
    </citation>
    <scope>NUCLEOTIDE SEQUENCE [LARGE SCALE GENOMIC DNA]</scope>
    <source>
        <strain evidence="3 4">TMW 1.1920</strain>
    </source>
</reference>
<dbReference type="InterPro" id="IPR050742">
    <property type="entry name" value="Helicase_Restrict-Modif_Enz"/>
</dbReference>
<dbReference type="InterPro" id="IPR027417">
    <property type="entry name" value="P-loop_NTPase"/>
</dbReference>
<dbReference type="GO" id="GO:0003677">
    <property type="term" value="F:DNA binding"/>
    <property type="evidence" value="ECO:0007669"/>
    <property type="project" value="InterPro"/>
</dbReference>
<organism evidence="3 4">
    <name type="scientific">Companilactobacillus halodurans</name>
    <dbReference type="NCBI Taxonomy" id="2584183"/>
    <lineage>
        <taxon>Bacteria</taxon>
        <taxon>Bacillati</taxon>
        <taxon>Bacillota</taxon>
        <taxon>Bacilli</taxon>
        <taxon>Lactobacillales</taxon>
        <taxon>Lactobacillaceae</taxon>
        <taxon>Companilactobacillus</taxon>
    </lineage>
</organism>
<gene>
    <name evidence="3" type="ORF">FHL05_03835</name>
</gene>
<dbReference type="GO" id="GO:0005829">
    <property type="term" value="C:cytosol"/>
    <property type="evidence" value="ECO:0007669"/>
    <property type="project" value="TreeGrafter"/>
</dbReference>
<dbReference type="AlphaFoldDB" id="A0A5P0ZVF4"/>
<dbReference type="Gene3D" id="3.40.50.300">
    <property type="entry name" value="P-loop containing nucleotide triphosphate hydrolases"/>
    <property type="match status" value="2"/>
</dbReference>
<keyword evidence="3" id="KW-0378">Hydrolase</keyword>
<dbReference type="SUPFAM" id="SSF52540">
    <property type="entry name" value="P-loop containing nucleoside triphosphate hydrolases"/>
    <property type="match status" value="1"/>
</dbReference>
<dbReference type="GO" id="GO:0005524">
    <property type="term" value="F:ATP binding"/>
    <property type="evidence" value="ECO:0007669"/>
    <property type="project" value="InterPro"/>
</dbReference>
<dbReference type="PANTHER" id="PTHR47396">
    <property type="entry name" value="TYPE I RESTRICTION ENZYME ECOKI R PROTEIN"/>
    <property type="match status" value="1"/>
</dbReference>
<dbReference type="PROSITE" id="PS51192">
    <property type="entry name" value="HELICASE_ATP_BIND_1"/>
    <property type="match status" value="1"/>
</dbReference>
<keyword evidence="4" id="KW-1185">Reference proteome</keyword>
<name>A0A5P0ZVF4_9LACO</name>
<keyword evidence="3" id="KW-0067">ATP-binding</keyword>
<evidence type="ECO:0000313" key="4">
    <source>
        <dbReference type="Proteomes" id="UP000371423"/>
    </source>
</evidence>
<dbReference type="InterPro" id="IPR014001">
    <property type="entry name" value="Helicase_ATP-bd"/>
</dbReference>
<dbReference type="EMBL" id="VDFO01000010">
    <property type="protein sequence ID" value="MQS97017.1"/>
    <property type="molecule type" value="Genomic_DNA"/>
</dbReference>
<keyword evidence="3" id="KW-0347">Helicase</keyword>
<dbReference type="PROSITE" id="PS51194">
    <property type="entry name" value="HELICASE_CTER"/>
    <property type="match status" value="1"/>
</dbReference>
<dbReference type="GO" id="GO:0004386">
    <property type="term" value="F:helicase activity"/>
    <property type="evidence" value="ECO:0007669"/>
    <property type="project" value="UniProtKB-KW"/>
</dbReference>
<proteinExistence type="predicted"/>
<evidence type="ECO:0000259" key="2">
    <source>
        <dbReference type="PROSITE" id="PS51194"/>
    </source>
</evidence>
<dbReference type="SMART" id="SM00490">
    <property type="entry name" value="HELICc"/>
    <property type="match status" value="1"/>
</dbReference>
<dbReference type="InterPro" id="IPR006935">
    <property type="entry name" value="Helicase/UvrB_N"/>
</dbReference>
<dbReference type="PANTHER" id="PTHR47396:SF1">
    <property type="entry name" value="ATP-DEPENDENT HELICASE IRC3-RELATED"/>
    <property type="match status" value="1"/>
</dbReference>
<feature type="domain" description="Helicase C-terminal" evidence="2">
    <location>
        <begin position="204"/>
        <end position="361"/>
    </location>
</feature>
<sequence>MFQLRDYQLSTIDKIYKSFDQGHRSIIVQQPPRTGKTVIMAEIARRATNKGNRILFIVHRKEIVDQVIRTFETQGVDMSLAKIGMVQTITRHVDKLKPPSIIFVDEAHHVLAKSYRRILDNFPNALKLLFTATPYRLNGEGFEEVADDLILGNSIKQLIKDGFLAPVDYYAPVQLDVSQLKTKSNGEFDEKSIEKAFKPKVYGNAVNTFKKLGGSKQAIAYTYNVASAERLAGELNANGVVAKAVSGNTPKDERDSIINDYRNGKIQVVTNAELFTEGLDLPNVDVVIMLRPTQSLSLYLQFAMRCMNPRKGKTAIIIDHVGNVNRFGLPTEPHHWKLEGNKKEKSDHSRDEIKPVTTCPKCFATFYRKGDNCPFCGADLIEEKVLEVVEDAKLEKVKEERLRKAKLIMNDSLTRKIADKRPKDLKSYEEIKAYGKFKNYKPGWVFFYAKQRGFIK</sequence>
<comment type="caution">
    <text evidence="3">The sequence shown here is derived from an EMBL/GenBank/DDBJ whole genome shotgun (WGS) entry which is preliminary data.</text>
</comment>
<dbReference type="Pfam" id="PF00271">
    <property type="entry name" value="Helicase_C"/>
    <property type="match status" value="1"/>
</dbReference>
<dbReference type="SMART" id="SM00487">
    <property type="entry name" value="DEXDc"/>
    <property type="match status" value="1"/>
</dbReference>
<dbReference type="Proteomes" id="UP000371423">
    <property type="component" value="Unassembled WGS sequence"/>
</dbReference>
<accession>A0A5P0ZVF4</accession>
<dbReference type="OrthoDB" id="9758243at2"/>
<protein>
    <submittedName>
        <fullName evidence="3">DEAD/DEAH box helicase</fullName>
    </submittedName>
</protein>
<dbReference type="Pfam" id="PF04851">
    <property type="entry name" value="ResIII"/>
    <property type="match status" value="2"/>
</dbReference>
<feature type="domain" description="Helicase ATP-binding" evidence="1">
    <location>
        <begin position="17"/>
        <end position="152"/>
    </location>
</feature>
<dbReference type="RefSeq" id="WP_153522063.1">
    <property type="nucleotide sequence ID" value="NZ_VDFO01000010.1"/>
</dbReference>